<reference evidence="2 3" key="1">
    <citation type="journal article" date="2023" name="Nat. Commun.">
        <title>Origin of minicircular mitochondrial genomes in red algae.</title>
        <authorList>
            <person name="Lee Y."/>
            <person name="Cho C.H."/>
            <person name="Lee Y.M."/>
            <person name="Park S.I."/>
            <person name="Yang J.H."/>
            <person name="West J.A."/>
            <person name="Bhattacharya D."/>
            <person name="Yoon H.S."/>
        </authorList>
    </citation>
    <scope>NUCLEOTIDE SEQUENCE [LARGE SCALE GENOMIC DNA]</scope>
    <source>
        <strain evidence="2 3">CCMP1338</strain>
        <tissue evidence="2">Whole cell</tissue>
    </source>
</reference>
<sequence>MVRVAIFCVFSLALLGMARSTTCSDEPDFSQFIAYNSSYDLVDRVGGRFGVLNVAVEERPDANFFKMDFTALPGLLLRKVRVGLFASGGIDVEGNNRYTRRRNFSRLSSDPTTNEGSLRIKASEIPVLAPDITCCGAQLDFYAFALVQHPGDFPDVRVFIKPSGTDVSCRVPNPKKPFLQICPIEAFCTTCLPTKCEIPGTSSQCTEPELFTEKCQLNQKGILDPLTGLCGCQLLKCPLDQCIDSHACLSVSAFQPQCPVNMVATQGRGGLCECMLGGPVRPE</sequence>
<protein>
    <submittedName>
        <fullName evidence="2">Uncharacterized protein</fullName>
    </submittedName>
</protein>
<dbReference type="EMBL" id="JAMWBK010000003">
    <property type="protein sequence ID" value="KAJ8906284.1"/>
    <property type="molecule type" value="Genomic_DNA"/>
</dbReference>
<gene>
    <name evidence="2" type="ORF">NDN08_002777</name>
</gene>
<name>A0AAV8UUS9_9RHOD</name>
<evidence type="ECO:0000313" key="2">
    <source>
        <dbReference type="EMBL" id="KAJ8906284.1"/>
    </source>
</evidence>
<keyword evidence="3" id="KW-1185">Reference proteome</keyword>
<accession>A0AAV8UUS9</accession>
<keyword evidence="1" id="KW-0732">Signal</keyword>
<dbReference type="Proteomes" id="UP001157974">
    <property type="component" value="Unassembled WGS sequence"/>
</dbReference>
<comment type="caution">
    <text evidence="2">The sequence shown here is derived from an EMBL/GenBank/DDBJ whole genome shotgun (WGS) entry which is preliminary data.</text>
</comment>
<feature type="signal peptide" evidence="1">
    <location>
        <begin position="1"/>
        <end position="20"/>
    </location>
</feature>
<evidence type="ECO:0000313" key="3">
    <source>
        <dbReference type="Proteomes" id="UP001157974"/>
    </source>
</evidence>
<organism evidence="2 3">
    <name type="scientific">Rhodosorus marinus</name>
    <dbReference type="NCBI Taxonomy" id="101924"/>
    <lineage>
        <taxon>Eukaryota</taxon>
        <taxon>Rhodophyta</taxon>
        <taxon>Stylonematophyceae</taxon>
        <taxon>Stylonematales</taxon>
        <taxon>Stylonemataceae</taxon>
        <taxon>Rhodosorus</taxon>
    </lineage>
</organism>
<evidence type="ECO:0000256" key="1">
    <source>
        <dbReference type="SAM" id="SignalP"/>
    </source>
</evidence>
<dbReference type="AlphaFoldDB" id="A0AAV8UUS9"/>
<feature type="chain" id="PRO_5043933730" evidence="1">
    <location>
        <begin position="21"/>
        <end position="283"/>
    </location>
</feature>
<proteinExistence type="predicted"/>